<keyword evidence="3" id="KW-0408">Iron</keyword>
<dbReference type="SUPFAM" id="SSF50692">
    <property type="entry name" value="ADC-like"/>
    <property type="match status" value="1"/>
</dbReference>
<dbReference type="SUPFAM" id="SSF53706">
    <property type="entry name" value="Formate dehydrogenase/DMSO reductase, domains 1-3"/>
    <property type="match status" value="1"/>
</dbReference>
<proteinExistence type="inferred from homology"/>
<organism evidence="6 7">
    <name type="scientific">Croceivirga thetidis</name>
    <dbReference type="NCBI Taxonomy" id="2721623"/>
    <lineage>
        <taxon>Bacteria</taxon>
        <taxon>Pseudomonadati</taxon>
        <taxon>Bacteroidota</taxon>
        <taxon>Flavobacteriia</taxon>
        <taxon>Flavobacteriales</taxon>
        <taxon>Flavobacteriaceae</taxon>
        <taxon>Croceivirga</taxon>
    </lineage>
</organism>
<evidence type="ECO:0000259" key="5">
    <source>
        <dbReference type="PROSITE" id="PS51669"/>
    </source>
</evidence>
<name>A0ABX1GN90_9FLAO</name>
<evidence type="ECO:0000313" key="7">
    <source>
        <dbReference type="Proteomes" id="UP000718451"/>
    </source>
</evidence>
<feature type="domain" description="4Fe-4S Mo/W bis-MGD-type" evidence="5">
    <location>
        <begin position="3"/>
        <end position="60"/>
    </location>
</feature>
<sequence>MSENIQQTACIICNVNCGILVHQDADGNFTKIEGDKSHPTSKGYICQKATRLNYYQKQSRLTSPLKRTKDGSYQEITWDVAIQEIADKLVHIRNNYGGTSIAYAGGGAQGNHMGGVYGAMLRNACETPYLYASLAQEKTGNFWVNGYLFGRQNTNYCEAVGEAEYVFIIGANPIQAHGFPKARPVINEVSKNQNKTLVVVDPRRTDTAKKADIFLQVKSGKDAFLLSAMLGYIIQNGLEDKEFIAKHTVGFDKIKPHFENIPLKIYAESSGISLEQIKEVCEGIAKAKTFAVRSDLGIEQSHNSTLNSYLVRLLFLITGHFGREGTNCLHNLFFPLVGHSKEPEEGGPVTQVTGMKGIGKLFPPNILPLEIDTDHPKRIRALIVDSANPVATYANTNAQREAMKKLDLSVVIDVAMTETAQEVDYVLPAQSQFEKMEATFFNLEFPNNFFHLRHPISTPLPNTLDEPEIYHRLVTAMGELPNSFPVLAFMARLDRMMPNLKILPMALAVTLKFKPKWKKYQLLILKETLAKALPFKRAAAAAFVWVASHIFVTKYQKQVQRAGFKGKGYALGENLFKKILESKSGLIISKHTYEESWELVRHKDKKIHLEIPEMLNWLDKLPESKEEAKRPKKYPFTLLAGERRQYNGNALFRNPEWRKNDVEGVLKINPEDAKEFGVENRDWVQLTSRTGHLKIQVWLTDEVPQGMLSMPHGYGFTYPGHDEKTMGALVNVLTSTEDCDPLAKTPYHKNVYVKLEKIDFVQELSKKGDKIAEPAI</sequence>
<dbReference type="PANTHER" id="PTHR43742">
    <property type="entry name" value="TRIMETHYLAMINE-N-OXIDE REDUCTASE"/>
    <property type="match status" value="1"/>
</dbReference>
<gene>
    <name evidence="6" type="ORF">HCU67_01075</name>
</gene>
<dbReference type="PROSITE" id="PS51669">
    <property type="entry name" value="4FE4S_MOW_BIS_MGD"/>
    <property type="match status" value="1"/>
</dbReference>
<evidence type="ECO:0000256" key="3">
    <source>
        <dbReference type="ARBA" id="ARBA00023004"/>
    </source>
</evidence>
<dbReference type="InterPro" id="IPR006657">
    <property type="entry name" value="MoPterin_dinucl-bd_dom"/>
</dbReference>
<reference evidence="6 7" key="1">
    <citation type="submission" date="2020-04" db="EMBL/GenBank/DDBJ databases">
        <authorList>
            <person name="Yoon J."/>
        </authorList>
    </citation>
    <scope>NUCLEOTIDE SEQUENCE [LARGE SCALE GENOMIC DNA]</scope>
    <source>
        <strain evidence="6 7">DJ-13</strain>
    </source>
</reference>
<dbReference type="InterPro" id="IPR006656">
    <property type="entry name" value="Mopterin_OxRdtase"/>
</dbReference>
<dbReference type="PANTHER" id="PTHR43742:SF2">
    <property type="entry name" value="ASSIMILATORY NITRATE REDUCTASE CATALYTIC SUBUNIT"/>
    <property type="match status" value="1"/>
</dbReference>
<dbReference type="Pfam" id="PF00384">
    <property type="entry name" value="Molybdopterin"/>
    <property type="match status" value="1"/>
</dbReference>
<accession>A0ABX1GN90</accession>
<keyword evidence="4" id="KW-0411">Iron-sulfur</keyword>
<keyword evidence="2" id="KW-0479">Metal-binding</keyword>
<comment type="caution">
    <text evidence="6">The sequence shown here is derived from an EMBL/GenBank/DDBJ whole genome shotgun (WGS) entry which is preliminary data.</text>
</comment>
<dbReference type="Pfam" id="PF04879">
    <property type="entry name" value="Molybdop_Fe4S4"/>
    <property type="match status" value="1"/>
</dbReference>
<evidence type="ECO:0000313" key="6">
    <source>
        <dbReference type="EMBL" id="NKI30520.1"/>
    </source>
</evidence>
<dbReference type="Gene3D" id="3.40.50.740">
    <property type="match status" value="1"/>
</dbReference>
<evidence type="ECO:0000256" key="2">
    <source>
        <dbReference type="ARBA" id="ARBA00022723"/>
    </source>
</evidence>
<dbReference type="Gene3D" id="2.20.25.90">
    <property type="entry name" value="ADC-like domains"/>
    <property type="match status" value="1"/>
</dbReference>
<dbReference type="RefSeq" id="WP_168550763.1">
    <property type="nucleotide sequence ID" value="NZ_JAAWWL010000001.1"/>
</dbReference>
<dbReference type="Proteomes" id="UP000718451">
    <property type="component" value="Unassembled WGS sequence"/>
</dbReference>
<keyword evidence="7" id="KW-1185">Reference proteome</keyword>
<dbReference type="SMART" id="SM00926">
    <property type="entry name" value="Molybdop_Fe4S4"/>
    <property type="match status" value="1"/>
</dbReference>
<dbReference type="Gene3D" id="2.40.40.20">
    <property type="match status" value="1"/>
</dbReference>
<dbReference type="InterPro" id="IPR006963">
    <property type="entry name" value="Mopterin_OxRdtase_4Fe-4S_dom"/>
</dbReference>
<evidence type="ECO:0000256" key="4">
    <source>
        <dbReference type="ARBA" id="ARBA00023014"/>
    </source>
</evidence>
<dbReference type="Pfam" id="PF01568">
    <property type="entry name" value="Molydop_binding"/>
    <property type="match status" value="1"/>
</dbReference>
<protein>
    <submittedName>
        <fullName evidence="6">Molybdopterin-dependent oxidoreductase</fullName>
    </submittedName>
</protein>
<evidence type="ECO:0000256" key="1">
    <source>
        <dbReference type="ARBA" id="ARBA00010312"/>
    </source>
</evidence>
<dbReference type="InterPro" id="IPR050612">
    <property type="entry name" value="Prok_Mopterin_Oxidored"/>
</dbReference>
<dbReference type="Gene3D" id="3.40.228.10">
    <property type="entry name" value="Dimethylsulfoxide Reductase, domain 2"/>
    <property type="match status" value="1"/>
</dbReference>
<dbReference type="InterPro" id="IPR009010">
    <property type="entry name" value="Asp_de-COase-like_dom_sf"/>
</dbReference>
<dbReference type="EMBL" id="JAAWWL010000001">
    <property type="protein sequence ID" value="NKI30520.1"/>
    <property type="molecule type" value="Genomic_DNA"/>
</dbReference>
<comment type="similarity">
    <text evidence="1">Belongs to the prokaryotic molybdopterin-containing oxidoreductase family.</text>
</comment>